<dbReference type="PROSITE" id="PS00893">
    <property type="entry name" value="NUDIX_BOX"/>
    <property type="match status" value="1"/>
</dbReference>
<dbReference type="InterPro" id="IPR000086">
    <property type="entry name" value="NUDIX_hydrolase_dom"/>
</dbReference>
<comment type="cofactor">
    <cofactor evidence="1">
        <name>Mg(2+)</name>
        <dbReference type="ChEBI" id="CHEBI:18420"/>
    </cofactor>
</comment>
<dbReference type="PRINTS" id="PR00502">
    <property type="entry name" value="NUDIXFAMILY"/>
</dbReference>
<evidence type="ECO:0000313" key="6">
    <source>
        <dbReference type="Proteomes" id="UP000325684"/>
    </source>
</evidence>
<dbReference type="PANTHER" id="PTHR43736:SF1">
    <property type="entry name" value="DIHYDRONEOPTERIN TRIPHOSPHATE DIPHOSPHATASE"/>
    <property type="match status" value="1"/>
</dbReference>
<dbReference type="Gene3D" id="3.90.79.10">
    <property type="entry name" value="Nucleoside Triphosphate Pyrophosphohydrolase"/>
    <property type="match status" value="1"/>
</dbReference>
<comment type="similarity">
    <text evidence="3">Belongs to the Nudix hydrolase family.</text>
</comment>
<dbReference type="OrthoDB" id="9761969at2"/>
<evidence type="ECO:0000256" key="3">
    <source>
        <dbReference type="RuleBase" id="RU003476"/>
    </source>
</evidence>
<accession>A0A5N3P933</accession>
<sequence length="149" mass="16200">MTGDRLHPARPFLAASVAVFRNGKVLVASRGRAPWEDLYSLPGGQVETGETLEEAALRELEEEVGVSARLTGLIAPFEVIEREADGRVKHHMVIAVYAARWLSGEPRTGPEAREIRWVTESDIASLPTTPGLAGILAQAFAHDRRLPPA</sequence>
<name>A0A5N3P933_9HYPH</name>
<dbReference type="Pfam" id="PF00293">
    <property type="entry name" value="NUDIX"/>
    <property type="match status" value="1"/>
</dbReference>
<dbReference type="PANTHER" id="PTHR43736">
    <property type="entry name" value="ADP-RIBOSE PYROPHOSPHATASE"/>
    <property type="match status" value="1"/>
</dbReference>
<dbReference type="AlphaFoldDB" id="A0A5N3P933"/>
<feature type="domain" description="Nudix hydrolase" evidence="4">
    <location>
        <begin position="10"/>
        <end position="141"/>
    </location>
</feature>
<dbReference type="InterPro" id="IPR015797">
    <property type="entry name" value="NUDIX_hydrolase-like_dom_sf"/>
</dbReference>
<evidence type="ECO:0000313" key="5">
    <source>
        <dbReference type="EMBL" id="KAB0266246.1"/>
    </source>
</evidence>
<dbReference type="SUPFAM" id="SSF55811">
    <property type="entry name" value="Nudix"/>
    <property type="match status" value="1"/>
</dbReference>
<evidence type="ECO:0000256" key="2">
    <source>
        <dbReference type="ARBA" id="ARBA00022801"/>
    </source>
</evidence>
<evidence type="ECO:0000256" key="1">
    <source>
        <dbReference type="ARBA" id="ARBA00001946"/>
    </source>
</evidence>
<keyword evidence="2 3" id="KW-0378">Hydrolase</keyword>
<dbReference type="Proteomes" id="UP000325684">
    <property type="component" value="Unassembled WGS sequence"/>
</dbReference>
<organism evidence="5 6">
    <name type="scientific">Microvirga brassicacearum</name>
    <dbReference type="NCBI Taxonomy" id="2580413"/>
    <lineage>
        <taxon>Bacteria</taxon>
        <taxon>Pseudomonadati</taxon>
        <taxon>Pseudomonadota</taxon>
        <taxon>Alphaproteobacteria</taxon>
        <taxon>Hyphomicrobiales</taxon>
        <taxon>Methylobacteriaceae</taxon>
        <taxon>Microvirga</taxon>
    </lineage>
</organism>
<dbReference type="CDD" id="cd04673">
    <property type="entry name" value="NUDIX_ADPRase"/>
    <property type="match status" value="1"/>
</dbReference>
<proteinExistence type="inferred from homology"/>
<dbReference type="InterPro" id="IPR020084">
    <property type="entry name" value="NUDIX_hydrolase_CS"/>
</dbReference>
<keyword evidence="6" id="KW-1185">Reference proteome</keyword>
<protein>
    <submittedName>
        <fullName evidence="5">NUDIX domain-containing protein</fullName>
    </submittedName>
</protein>
<reference evidence="5 6" key="1">
    <citation type="journal article" date="2019" name="Microorganisms">
        <title>Genome Insights into the Novel Species Microvirga brassicacearum, a Rapeseed Endophyte with Biotechnological Potential.</title>
        <authorList>
            <person name="Jimenez-Gomez A."/>
            <person name="Saati-Santamaria Z."/>
            <person name="Igual J.M."/>
            <person name="Rivas R."/>
            <person name="Mateos P.F."/>
            <person name="Garcia-Fraile P."/>
        </authorList>
    </citation>
    <scope>NUCLEOTIDE SEQUENCE [LARGE SCALE GENOMIC DNA]</scope>
    <source>
        <strain evidence="5 6">CDVBN77</strain>
    </source>
</reference>
<dbReference type="InterPro" id="IPR020476">
    <property type="entry name" value="Nudix_hydrolase"/>
</dbReference>
<comment type="caution">
    <text evidence="5">The sequence shown here is derived from an EMBL/GenBank/DDBJ whole genome shotgun (WGS) entry which is preliminary data.</text>
</comment>
<dbReference type="GO" id="GO:0016787">
    <property type="term" value="F:hydrolase activity"/>
    <property type="evidence" value="ECO:0007669"/>
    <property type="project" value="UniProtKB-KW"/>
</dbReference>
<dbReference type="RefSeq" id="WP_150945786.1">
    <property type="nucleotide sequence ID" value="NZ_VCMV01000023.1"/>
</dbReference>
<dbReference type="EMBL" id="VCMV01000023">
    <property type="protein sequence ID" value="KAB0266246.1"/>
    <property type="molecule type" value="Genomic_DNA"/>
</dbReference>
<evidence type="ECO:0000259" key="4">
    <source>
        <dbReference type="PROSITE" id="PS51462"/>
    </source>
</evidence>
<gene>
    <name evidence="5" type="ORF">FEZ63_14800</name>
</gene>
<dbReference type="PROSITE" id="PS51462">
    <property type="entry name" value="NUDIX"/>
    <property type="match status" value="1"/>
</dbReference>